<gene>
    <name evidence="2" type="ORF">EKO23_21405</name>
</gene>
<dbReference type="AlphaFoldDB" id="A0A4Q4Z4S2"/>
<feature type="domain" description="Putative Flp pilus-assembly TadG-like N-terminal" evidence="1">
    <location>
        <begin position="10"/>
        <end position="56"/>
    </location>
</feature>
<organism evidence="2 3">
    <name type="scientific">Nocardioides guangzhouensis</name>
    <dbReference type="NCBI Taxonomy" id="2497878"/>
    <lineage>
        <taxon>Bacteria</taxon>
        <taxon>Bacillati</taxon>
        <taxon>Actinomycetota</taxon>
        <taxon>Actinomycetes</taxon>
        <taxon>Propionibacteriales</taxon>
        <taxon>Nocardioidaceae</taxon>
        <taxon>Nocardioides</taxon>
    </lineage>
</organism>
<dbReference type="EMBL" id="SDKM01000044">
    <property type="protein sequence ID" value="RYP82642.1"/>
    <property type="molecule type" value="Genomic_DNA"/>
</dbReference>
<evidence type="ECO:0000313" key="2">
    <source>
        <dbReference type="EMBL" id="RYP82642.1"/>
    </source>
</evidence>
<dbReference type="Proteomes" id="UP000295198">
    <property type="component" value="Unassembled WGS sequence"/>
</dbReference>
<name>A0A4Q4Z4S2_9ACTN</name>
<protein>
    <recommendedName>
        <fullName evidence="1">Putative Flp pilus-assembly TadG-like N-terminal domain-containing protein</fullName>
    </recommendedName>
</protein>
<sequence>MMRRPATEPGQVSVLIVGFAVLLLLMVGVVVDASSAYLHRQGLDNLADGAALAGADEVRGTAVYEGGLAGGRAPLDADAARAAVHDYLARIGAYVDYPGLRYRVTVRDRAVVVHVEAPLDLPISVDGVTDTTVASRGAAAVDVTDQP</sequence>
<proteinExistence type="predicted"/>
<dbReference type="OrthoDB" id="3789668at2"/>
<dbReference type="InterPro" id="IPR028087">
    <property type="entry name" value="Tad_N"/>
</dbReference>
<accession>A0A4Q4Z4S2</accession>
<evidence type="ECO:0000259" key="1">
    <source>
        <dbReference type="Pfam" id="PF13400"/>
    </source>
</evidence>
<dbReference type="Pfam" id="PF13400">
    <property type="entry name" value="Tad"/>
    <property type="match status" value="1"/>
</dbReference>
<evidence type="ECO:0000313" key="3">
    <source>
        <dbReference type="Proteomes" id="UP000295198"/>
    </source>
</evidence>
<reference evidence="2 3" key="1">
    <citation type="submission" date="2019-01" db="EMBL/GenBank/DDBJ databases">
        <title>Nocardioides guangzhouensis sp. nov., an actinobacterium isolated from soil.</title>
        <authorList>
            <person name="Fu Y."/>
            <person name="Cai Y."/>
            <person name="Lin Z."/>
            <person name="Chen P."/>
        </authorList>
    </citation>
    <scope>NUCLEOTIDE SEQUENCE [LARGE SCALE GENOMIC DNA]</scope>
    <source>
        <strain evidence="2 3">130</strain>
    </source>
</reference>
<keyword evidence="3" id="KW-1185">Reference proteome</keyword>
<comment type="caution">
    <text evidence="2">The sequence shown here is derived from an EMBL/GenBank/DDBJ whole genome shotgun (WGS) entry which is preliminary data.</text>
</comment>